<dbReference type="HOGENOM" id="CLU_2233285_0_0_6"/>
<sequence>MRNNAMLQNRFDVSKYTEDGTGLLFALIEKVAGQTIYHIGLISIDGLQAGDANFVGTTAFDADEAPDDNDLFSTMRKIANTLGVGLDEDEVSYCLGRMVSVDENR</sequence>
<organism evidence="1 2">
    <name type="scientific">Marinobacter nauticus (strain ATCC 700491 / DSM 11845 / VT8)</name>
    <name type="common">Marinobacter aquaeolei</name>
    <dbReference type="NCBI Taxonomy" id="351348"/>
    <lineage>
        <taxon>Bacteria</taxon>
        <taxon>Pseudomonadati</taxon>
        <taxon>Pseudomonadota</taxon>
        <taxon>Gammaproteobacteria</taxon>
        <taxon>Pseudomonadales</taxon>
        <taxon>Marinobacteraceae</taxon>
        <taxon>Marinobacter</taxon>
    </lineage>
</organism>
<evidence type="ECO:0000313" key="2">
    <source>
        <dbReference type="Proteomes" id="UP000000998"/>
    </source>
</evidence>
<dbReference type="KEGG" id="maq:Maqu_4244"/>
<accession>A1U7X6</accession>
<geneLocation type="plasmid" evidence="1 2">
    <name>pMAQU01</name>
</geneLocation>
<keyword evidence="1" id="KW-0614">Plasmid</keyword>
<reference evidence="2" key="1">
    <citation type="journal article" date="2011" name="Appl. Environ. Microbiol.">
        <title>Genomic potential of Marinobacter aquaeolei, a biogeochemical 'opportunitroph'.</title>
        <authorList>
            <person name="Singer E."/>
            <person name="Webb E.A."/>
            <person name="Nelson W.C."/>
            <person name="Heidelberg J.F."/>
            <person name="Ivanova N."/>
            <person name="Pati A."/>
            <person name="Edwards K.J."/>
        </authorList>
    </citation>
    <scope>NUCLEOTIDE SEQUENCE [LARGE SCALE GENOMIC DNA]</scope>
    <source>
        <strain evidence="2">ATCC 700491 / DSM 11845 / VT8</strain>
    </source>
</reference>
<name>A1U7X6_MARN8</name>
<proteinExistence type="predicted"/>
<dbReference type="EMBL" id="CP000515">
    <property type="protein sequence ID" value="ABM21095.1"/>
    <property type="molecule type" value="Genomic_DNA"/>
</dbReference>
<dbReference type="AlphaFoldDB" id="A1U7X6"/>
<protein>
    <submittedName>
        <fullName evidence="1">Uncharacterized protein</fullName>
    </submittedName>
</protein>
<evidence type="ECO:0000313" key="1">
    <source>
        <dbReference type="EMBL" id="ABM21095.1"/>
    </source>
</evidence>
<gene>
    <name evidence="1" type="ordered locus">Maqu_4244</name>
</gene>
<dbReference type="Proteomes" id="UP000000998">
    <property type="component" value="Plasmid pMAQU01"/>
</dbReference>